<dbReference type="RefSeq" id="WP_149817071.1">
    <property type="nucleotide sequence ID" value="NZ_VUOA01000019.1"/>
</dbReference>
<protein>
    <submittedName>
        <fullName evidence="1">Uncharacterized protein</fullName>
    </submittedName>
</protein>
<proteinExistence type="predicted"/>
<reference evidence="1 2" key="2">
    <citation type="submission" date="2019-09" db="EMBL/GenBank/DDBJ databases">
        <authorList>
            <person name="Jin C."/>
        </authorList>
    </citation>
    <scope>NUCLEOTIDE SEQUENCE [LARGE SCALE GENOMIC DNA]</scope>
    <source>
        <strain evidence="1 2">BN140002</strain>
    </source>
</reference>
<gene>
    <name evidence="1" type="ORF">F0L46_10135</name>
</gene>
<organism evidence="1 2">
    <name type="scientific">Salinarimonas soli</name>
    <dbReference type="NCBI Taxonomy" id="1638099"/>
    <lineage>
        <taxon>Bacteria</taxon>
        <taxon>Pseudomonadati</taxon>
        <taxon>Pseudomonadota</taxon>
        <taxon>Alphaproteobacteria</taxon>
        <taxon>Hyphomicrobiales</taxon>
        <taxon>Salinarimonadaceae</taxon>
        <taxon>Salinarimonas</taxon>
    </lineage>
</organism>
<dbReference type="AlphaFoldDB" id="A0A5B2VFE8"/>
<comment type="caution">
    <text evidence="1">The sequence shown here is derived from an EMBL/GenBank/DDBJ whole genome shotgun (WGS) entry which is preliminary data.</text>
</comment>
<keyword evidence="2" id="KW-1185">Reference proteome</keyword>
<sequence>MTKLTITPFGVPAGEFKTGSQPLGGDTALFDAARRTAATQNATAADAVNRPPGVLVGQNAGVAPMGEAAATSSQPYDYNRYSYSDPRMLQAFEQKERQHIQTLYTSIPGNTSV</sequence>
<evidence type="ECO:0000313" key="2">
    <source>
        <dbReference type="Proteomes" id="UP000323142"/>
    </source>
</evidence>
<evidence type="ECO:0000313" key="1">
    <source>
        <dbReference type="EMBL" id="KAA2237348.1"/>
    </source>
</evidence>
<name>A0A5B2VFE8_9HYPH</name>
<accession>A0A5B2VFE8</accession>
<dbReference type="Proteomes" id="UP000323142">
    <property type="component" value="Unassembled WGS sequence"/>
</dbReference>
<dbReference type="EMBL" id="VUOA01000019">
    <property type="protein sequence ID" value="KAA2237348.1"/>
    <property type="molecule type" value="Genomic_DNA"/>
</dbReference>
<reference evidence="1 2" key="1">
    <citation type="submission" date="2019-09" db="EMBL/GenBank/DDBJ databases">
        <title>Salinarimonas rosea gen. nov., sp. nov., a new member of the a-2 subgroup of the Proteobacteria.</title>
        <authorList>
            <person name="Liu J."/>
        </authorList>
    </citation>
    <scope>NUCLEOTIDE SEQUENCE [LARGE SCALE GENOMIC DNA]</scope>
    <source>
        <strain evidence="1 2">BN140002</strain>
    </source>
</reference>